<comment type="cofactor">
    <cofactor evidence="1">
        <name>FMN</name>
        <dbReference type="ChEBI" id="CHEBI:58210"/>
    </cofactor>
</comment>
<keyword evidence="7" id="KW-0560">Oxidoreductase</keyword>
<dbReference type="PRINTS" id="PR00411">
    <property type="entry name" value="PNDRDTASEI"/>
</dbReference>
<evidence type="ECO:0000256" key="2">
    <source>
        <dbReference type="ARBA" id="ARBA00001966"/>
    </source>
</evidence>
<keyword evidence="5" id="KW-0288">FMN</keyword>
<keyword evidence="8" id="KW-0408">Iron</keyword>
<dbReference type="InterPro" id="IPR023753">
    <property type="entry name" value="FAD/NAD-binding_dom"/>
</dbReference>
<dbReference type="InterPro" id="IPR013785">
    <property type="entry name" value="Aldolase_TIM"/>
</dbReference>
<feature type="domain" description="FAD/NAD(P)-binding" evidence="11">
    <location>
        <begin position="388"/>
        <end position="649"/>
    </location>
</feature>
<dbReference type="SUPFAM" id="SSF51905">
    <property type="entry name" value="FAD/NAD(P)-binding domain"/>
    <property type="match status" value="1"/>
</dbReference>
<dbReference type="RefSeq" id="WP_235310165.1">
    <property type="nucleotide sequence ID" value="NZ_JAKGAS010000001.1"/>
</dbReference>
<evidence type="ECO:0000313" key="13">
    <source>
        <dbReference type="Proteomes" id="UP001521137"/>
    </source>
</evidence>
<dbReference type="Gene3D" id="3.20.20.70">
    <property type="entry name" value="Aldolase class I"/>
    <property type="match status" value="1"/>
</dbReference>
<dbReference type="Gene3D" id="3.40.50.720">
    <property type="entry name" value="NAD(P)-binding Rossmann-like Domain"/>
    <property type="match status" value="1"/>
</dbReference>
<dbReference type="SUPFAM" id="SSF51395">
    <property type="entry name" value="FMN-linked oxidoreductases"/>
    <property type="match status" value="1"/>
</dbReference>
<feature type="domain" description="NADH:flavin oxidoreductase/NADH oxidase N-terminal" evidence="10">
    <location>
        <begin position="18"/>
        <end position="343"/>
    </location>
</feature>
<proteinExistence type="inferred from homology"/>
<protein>
    <submittedName>
        <fullName evidence="12">NADPH-dependent 2,4-dienoyl-CoA reductase</fullName>
    </submittedName>
</protein>
<evidence type="ECO:0000256" key="1">
    <source>
        <dbReference type="ARBA" id="ARBA00001917"/>
    </source>
</evidence>
<evidence type="ECO:0000259" key="11">
    <source>
        <dbReference type="Pfam" id="PF07992"/>
    </source>
</evidence>
<dbReference type="PRINTS" id="PR00368">
    <property type="entry name" value="FADPNR"/>
</dbReference>
<evidence type="ECO:0000256" key="6">
    <source>
        <dbReference type="ARBA" id="ARBA00022723"/>
    </source>
</evidence>
<evidence type="ECO:0000259" key="10">
    <source>
        <dbReference type="Pfam" id="PF00724"/>
    </source>
</evidence>
<dbReference type="InterPro" id="IPR001155">
    <property type="entry name" value="OxRdtase_FMN_N"/>
</dbReference>
<evidence type="ECO:0000313" key="12">
    <source>
        <dbReference type="EMBL" id="MCF2946639.1"/>
    </source>
</evidence>
<evidence type="ECO:0000256" key="3">
    <source>
        <dbReference type="ARBA" id="ARBA00011048"/>
    </source>
</evidence>
<reference evidence="12 13" key="1">
    <citation type="submission" date="2022-01" db="EMBL/GenBank/DDBJ databases">
        <title>Paraglaciecola sp. G1-23.</title>
        <authorList>
            <person name="Jin M.S."/>
            <person name="Han D.M."/>
            <person name="Kim H.M."/>
            <person name="Jeon C.O."/>
        </authorList>
    </citation>
    <scope>NUCLEOTIDE SEQUENCE [LARGE SCALE GENOMIC DNA]</scope>
    <source>
        <strain evidence="12 13">G1-23</strain>
    </source>
</reference>
<dbReference type="EMBL" id="JAKGAS010000001">
    <property type="protein sequence ID" value="MCF2946639.1"/>
    <property type="molecule type" value="Genomic_DNA"/>
</dbReference>
<comment type="cofactor">
    <cofactor evidence="2">
        <name>[4Fe-4S] cluster</name>
        <dbReference type="ChEBI" id="CHEBI:49883"/>
    </cofactor>
</comment>
<dbReference type="InterPro" id="IPR051793">
    <property type="entry name" value="NADH:flavin_oxidoreductase"/>
</dbReference>
<name>A0ABS9D1Y5_9ALTE</name>
<keyword evidence="13" id="KW-1185">Reference proteome</keyword>
<accession>A0ABS9D1Y5</accession>
<comment type="caution">
    <text evidence="12">The sequence shown here is derived from an EMBL/GenBank/DDBJ whole genome shotgun (WGS) entry which is preliminary data.</text>
</comment>
<dbReference type="CDD" id="cd02930">
    <property type="entry name" value="DCR_FMN"/>
    <property type="match status" value="1"/>
</dbReference>
<keyword evidence="6" id="KW-0479">Metal-binding</keyword>
<evidence type="ECO:0000256" key="5">
    <source>
        <dbReference type="ARBA" id="ARBA00022643"/>
    </source>
</evidence>
<evidence type="ECO:0000256" key="9">
    <source>
        <dbReference type="ARBA" id="ARBA00023014"/>
    </source>
</evidence>
<keyword evidence="9" id="KW-0411">Iron-sulfur</keyword>
<keyword evidence="4" id="KW-0285">Flavoprotein</keyword>
<evidence type="ECO:0000256" key="4">
    <source>
        <dbReference type="ARBA" id="ARBA00022630"/>
    </source>
</evidence>
<dbReference type="Proteomes" id="UP001521137">
    <property type="component" value="Unassembled WGS sequence"/>
</dbReference>
<dbReference type="PANTHER" id="PTHR42917:SF2">
    <property type="entry name" value="2,4-DIENOYL-COA REDUCTASE [(2E)-ENOYL-COA-PRODUCING]"/>
    <property type="match status" value="1"/>
</dbReference>
<dbReference type="Pfam" id="PF07992">
    <property type="entry name" value="Pyr_redox_2"/>
    <property type="match status" value="1"/>
</dbReference>
<dbReference type="Gene3D" id="3.50.50.60">
    <property type="entry name" value="FAD/NAD(P)-binding domain"/>
    <property type="match status" value="1"/>
</dbReference>
<evidence type="ECO:0000256" key="7">
    <source>
        <dbReference type="ARBA" id="ARBA00023002"/>
    </source>
</evidence>
<sequence>MNNPNLTSKAGLAKYPNMLKPLDLGFTQLKNRVLMGSMHTGLEEAPNGHIRMAAYFAERAKGGVGLIVTGGFGPNNEGATHPNTRGVDSAEAVSQHQVITQAVHQYNTKICMQILHTGRYAYNPNLVAPSAIQAPINPFKPKALDKQGIEKQIDDFVHTALQAQKAGYDGVEIMGSEGYFLNQFIAARTNQRDDEWGGDYQNRIKLPLEVVRKVREAVGREFIIIYRLSMLDLVEGGSTAEEVIELGKAIEQAGATIINTGIGWHEARIPTIATKVPRAAFTWVTAKFKQALFVPVITSNRINTPEVAEDVLVRGDADMVSMARPFLADPDFVIKAEQDRADEINTCIGCNQACLDHVFAGKMTSCLVNPRACHETELNISVASQSQNIAVIGAGPAGLAAAVTAAKRGHKVTLLDSASEIGGQFNIAKQIPGKEEFYETIRYFSRQLEIHNVTLKLDTRVAAHDLNQSKFDQVIIATGIKPRTPEIEGIQSDKVLSYLDVIVGKKPVGNKVAIIGAGGIGFDVAEYLSHSGESTSQNIPAFMAQWGIDMTFGARGGIEGIQAKPAPSPRDIYLLQRKSSKVGAGLGKTTGWAHKAGLLKKGVKMLSGVEYQKIDDAGLHVKIDDVMQVLDVDNVIICAGQEPLRELVEGLSKPYHLIGGADEAGELDAKRAIDQGTRLTAQL</sequence>
<comment type="similarity">
    <text evidence="3">In the N-terminal section; belongs to the NADH:flavin oxidoreductase/NADH oxidase family.</text>
</comment>
<dbReference type="PANTHER" id="PTHR42917">
    <property type="entry name" value="2,4-DIENOYL-COA REDUCTASE"/>
    <property type="match status" value="1"/>
</dbReference>
<organism evidence="12 13">
    <name type="scientific">Paraglaciecola algarum</name>
    <dbReference type="NCBI Taxonomy" id="3050085"/>
    <lineage>
        <taxon>Bacteria</taxon>
        <taxon>Pseudomonadati</taxon>
        <taxon>Pseudomonadota</taxon>
        <taxon>Gammaproteobacteria</taxon>
        <taxon>Alteromonadales</taxon>
        <taxon>Alteromonadaceae</taxon>
        <taxon>Paraglaciecola</taxon>
    </lineage>
</organism>
<dbReference type="Pfam" id="PF00724">
    <property type="entry name" value="Oxidored_FMN"/>
    <property type="match status" value="1"/>
</dbReference>
<evidence type="ECO:0000256" key="8">
    <source>
        <dbReference type="ARBA" id="ARBA00023004"/>
    </source>
</evidence>
<dbReference type="InterPro" id="IPR036188">
    <property type="entry name" value="FAD/NAD-bd_sf"/>
</dbReference>
<dbReference type="SUPFAM" id="SSF51971">
    <property type="entry name" value="Nucleotide-binding domain"/>
    <property type="match status" value="1"/>
</dbReference>
<gene>
    <name evidence="12" type="ORF">L0668_00840</name>
</gene>